<reference evidence="2" key="1">
    <citation type="journal article" date="2019" name="Int. J. Syst. Evol. Microbiol.">
        <title>The Global Catalogue of Microorganisms (GCM) 10K type strain sequencing project: providing services to taxonomists for standard genome sequencing and annotation.</title>
        <authorList>
            <consortium name="The Broad Institute Genomics Platform"/>
            <consortium name="The Broad Institute Genome Sequencing Center for Infectious Disease"/>
            <person name="Wu L."/>
            <person name="Ma J."/>
        </authorList>
    </citation>
    <scope>NUCLEOTIDE SEQUENCE [LARGE SCALE GENOMIC DNA]</scope>
    <source>
        <strain evidence="2">JCM 17978</strain>
    </source>
</reference>
<dbReference type="SUPFAM" id="SSF56925">
    <property type="entry name" value="OMPA-like"/>
    <property type="match status" value="1"/>
</dbReference>
<protein>
    <recommendedName>
        <fullName evidence="3">Outer membrane protein beta-barrel domain-containing protein</fullName>
    </recommendedName>
</protein>
<sequence length="221" mass="24369">MKENYFNLYYKLVAVVCFFVAISFTQRVHAQAFEITPSYGYQFGAKLNYGGNYIKFNDSDQYGVTVGFETLNELMVEVSYIHNGSEALIKDYFISPIESRLADLSADWILIGGNRYFGNSDKVKPFFGGNLGMVILSSSNENPLLTNRSYSETKFAFSFKGGVNIMFNEVVGLNLQANLMMPVDYGGFYVYGGSGGISTGAGANSTIALFGFSGGFVFRIE</sequence>
<evidence type="ECO:0000313" key="2">
    <source>
        <dbReference type="Proteomes" id="UP001596162"/>
    </source>
</evidence>
<gene>
    <name evidence="1" type="ORF">ACFPH8_12535</name>
</gene>
<dbReference type="Gene3D" id="2.40.160.20">
    <property type="match status" value="1"/>
</dbReference>
<dbReference type="EMBL" id="JBHSLA010000005">
    <property type="protein sequence ID" value="MFC5196162.1"/>
    <property type="molecule type" value="Genomic_DNA"/>
</dbReference>
<evidence type="ECO:0000313" key="1">
    <source>
        <dbReference type="EMBL" id="MFC5196162.1"/>
    </source>
</evidence>
<organism evidence="1 2">
    <name type="scientific">Bizionia hallyeonensis</name>
    <dbReference type="NCBI Taxonomy" id="1123757"/>
    <lineage>
        <taxon>Bacteria</taxon>
        <taxon>Pseudomonadati</taxon>
        <taxon>Bacteroidota</taxon>
        <taxon>Flavobacteriia</taxon>
        <taxon>Flavobacteriales</taxon>
        <taxon>Flavobacteriaceae</taxon>
        <taxon>Bizionia</taxon>
    </lineage>
</organism>
<evidence type="ECO:0008006" key="3">
    <source>
        <dbReference type="Google" id="ProtNLM"/>
    </source>
</evidence>
<comment type="caution">
    <text evidence="1">The sequence shown here is derived from an EMBL/GenBank/DDBJ whole genome shotgun (WGS) entry which is preliminary data.</text>
</comment>
<dbReference type="Proteomes" id="UP001596162">
    <property type="component" value="Unassembled WGS sequence"/>
</dbReference>
<dbReference type="RefSeq" id="WP_376861425.1">
    <property type="nucleotide sequence ID" value="NZ_JBHSLA010000005.1"/>
</dbReference>
<name>A0ABW0C871_9FLAO</name>
<dbReference type="InterPro" id="IPR011250">
    <property type="entry name" value="OMP/PagP_B-barrel"/>
</dbReference>
<accession>A0ABW0C871</accession>
<keyword evidence="2" id="KW-1185">Reference proteome</keyword>
<proteinExistence type="predicted"/>